<dbReference type="AlphaFoldDB" id="A0A414ABR3"/>
<name>A0A414ABR3_9FIRM</name>
<comment type="caution">
    <text evidence="1">The sequence shown here is derived from an EMBL/GenBank/DDBJ whole genome shotgun (WGS) entry which is preliminary data.</text>
</comment>
<dbReference type="EMBL" id="QSHZ01000112">
    <property type="protein sequence ID" value="RHC43802.1"/>
    <property type="molecule type" value="Genomic_DNA"/>
</dbReference>
<organism evidence="1 2">
    <name type="scientific">Enterocloster bolteae</name>
    <dbReference type="NCBI Taxonomy" id="208479"/>
    <lineage>
        <taxon>Bacteria</taxon>
        <taxon>Bacillati</taxon>
        <taxon>Bacillota</taxon>
        <taxon>Clostridia</taxon>
        <taxon>Lachnospirales</taxon>
        <taxon>Lachnospiraceae</taxon>
        <taxon>Enterocloster</taxon>
    </lineage>
</organism>
<evidence type="ECO:0000313" key="2">
    <source>
        <dbReference type="Proteomes" id="UP000283975"/>
    </source>
</evidence>
<gene>
    <name evidence="1" type="ORF">DW839_33460</name>
</gene>
<dbReference type="Proteomes" id="UP000283975">
    <property type="component" value="Unassembled WGS sequence"/>
</dbReference>
<accession>A0A414ABR3</accession>
<evidence type="ECO:0000313" key="1">
    <source>
        <dbReference type="EMBL" id="RHC43802.1"/>
    </source>
</evidence>
<protein>
    <submittedName>
        <fullName evidence="1">Uncharacterized protein</fullName>
    </submittedName>
</protein>
<proteinExistence type="predicted"/>
<sequence length="100" mass="11833">MRTRDKNYSDYGITDDEARRIKEYCQTASVEDKLTLFQCAISSAPGLEVEIYESLVSNIGYDKLSKRKNIPIKRDDFYGYQRKTLDEYRRLMTLFGRWKG</sequence>
<reference evidence="1 2" key="1">
    <citation type="submission" date="2018-08" db="EMBL/GenBank/DDBJ databases">
        <title>A genome reference for cultivated species of the human gut microbiota.</title>
        <authorList>
            <person name="Zou Y."/>
            <person name="Xue W."/>
            <person name="Luo G."/>
        </authorList>
    </citation>
    <scope>NUCLEOTIDE SEQUENCE [LARGE SCALE GENOMIC DNA]</scope>
    <source>
        <strain evidence="1 2">AM35-14</strain>
    </source>
</reference>